<dbReference type="EnsemblPlants" id="TraesCS2A02G199600.1">
    <property type="protein sequence ID" value="TraesCS2A02G199600.1.cds1"/>
    <property type="gene ID" value="TraesCS2A02G199600"/>
</dbReference>
<dbReference type="Gramene" id="TraesSYM2A03G00652220.1">
    <property type="protein sequence ID" value="TraesSYM2A03G00652220.1.CDS1"/>
    <property type="gene ID" value="TraesSYM2A03G00652220"/>
</dbReference>
<dbReference type="Gramene" id="TraesCS2A02G199600.1">
    <property type="protein sequence ID" value="TraesCS2A02G199600.1.cds1"/>
    <property type="gene ID" value="TraesCS2A02G199600"/>
</dbReference>
<dbReference type="Gramene" id="TraesCLE_scaffold_080058_01G000400.1">
    <property type="protein sequence ID" value="TraesCLE_scaffold_080058_01G000400.1"/>
    <property type="gene ID" value="TraesCLE_scaffold_080058_01G000400"/>
</dbReference>
<organism evidence="10">
    <name type="scientific">Triticum aestivum</name>
    <name type="common">Wheat</name>
    <dbReference type="NCBI Taxonomy" id="4565"/>
    <lineage>
        <taxon>Eukaryota</taxon>
        <taxon>Viridiplantae</taxon>
        <taxon>Streptophyta</taxon>
        <taxon>Embryophyta</taxon>
        <taxon>Tracheophyta</taxon>
        <taxon>Spermatophyta</taxon>
        <taxon>Magnoliopsida</taxon>
        <taxon>Liliopsida</taxon>
        <taxon>Poales</taxon>
        <taxon>Poaceae</taxon>
        <taxon>BOP clade</taxon>
        <taxon>Pooideae</taxon>
        <taxon>Triticodae</taxon>
        <taxon>Triticeae</taxon>
        <taxon>Triticinae</taxon>
        <taxon>Triticum</taxon>
    </lineage>
</organism>
<keyword evidence="4" id="KW-0677">Repeat</keyword>
<gene>
    <name evidence="10" type="primary">LOC123188210</name>
</gene>
<dbReference type="FunFam" id="3.80.10.10:FF:000348">
    <property type="entry name" value="Polygalacturonase inhibitor 1"/>
    <property type="match status" value="1"/>
</dbReference>
<keyword evidence="6" id="KW-0472">Membrane</keyword>
<dbReference type="Gramene" id="TraesARI2A03G00652840.1">
    <property type="protein sequence ID" value="TraesARI2A03G00652840.1.CDS1"/>
    <property type="gene ID" value="TraesARI2A03G00652840"/>
</dbReference>
<keyword evidence="2" id="KW-0433">Leucine-rich repeat</keyword>
<dbReference type="Pfam" id="PF13855">
    <property type="entry name" value="LRR_8"/>
    <property type="match status" value="1"/>
</dbReference>
<dbReference type="InterPro" id="IPR003591">
    <property type="entry name" value="Leu-rich_rpt_typical-subtyp"/>
</dbReference>
<reference evidence="10" key="1">
    <citation type="submission" date="2018-08" db="EMBL/GenBank/DDBJ databases">
        <authorList>
            <person name="Rossello M."/>
        </authorList>
    </citation>
    <scope>NUCLEOTIDE SEQUENCE [LARGE SCALE GENOMIC DNA]</scope>
    <source>
        <strain evidence="10">cv. Chinese Spring</strain>
    </source>
</reference>
<evidence type="ECO:0000256" key="4">
    <source>
        <dbReference type="ARBA" id="ARBA00022737"/>
    </source>
</evidence>
<evidence type="ECO:0000256" key="5">
    <source>
        <dbReference type="ARBA" id="ARBA00022989"/>
    </source>
</evidence>
<reference evidence="10" key="2">
    <citation type="submission" date="2018-10" db="UniProtKB">
        <authorList>
            <consortium name="EnsemblPlants"/>
        </authorList>
    </citation>
    <scope>IDENTIFICATION</scope>
</reference>
<dbReference type="SMR" id="A0A3B6AVW9"/>
<evidence type="ECO:0000256" key="8">
    <source>
        <dbReference type="SAM" id="SignalP"/>
    </source>
</evidence>
<dbReference type="PRINTS" id="PR00019">
    <property type="entry name" value="LEURICHRPT"/>
</dbReference>
<dbReference type="InterPro" id="IPR051848">
    <property type="entry name" value="PGIP"/>
</dbReference>
<dbReference type="InterPro" id="IPR032675">
    <property type="entry name" value="LRR_dom_sf"/>
</dbReference>
<dbReference type="PANTHER" id="PTHR48059:SF19">
    <property type="entry name" value="RECEPTOR-LIKE PROTEIN KINASE 5"/>
    <property type="match status" value="1"/>
</dbReference>
<dbReference type="InterPro" id="IPR001611">
    <property type="entry name" value="Leu-rich_rpt"/>
</dbReference>
<evidence type="ECO:0000313" key="10">
    <source>
        <dbReference type="EnsemblPlants" id="TraesCS2A02G199600.1.cds1"/>
    </source>
</evidence>
<dbReference type="Gramene" id="TraesLAC2A03G00649470.1">
    <property type="protein sequence ID" value="TraesLAC2A03G00649470.1.CDS1"/>
    <property type="gene ID" value="TraesLAC2A03G00649470"/>
</dbReference>
<dbReference type="Pfam" id="PF08263">
    <property type="entry name" value="LRRNT_2"/>
    <property type="match status" value="1"/>
</dbReference>
<dbReference type="AlphaFoldDB" id="A0A3B6AVW9"/>
<protein>
    <recommendedName>
        <fullName evidence="9">Leucine-rich repeat-containing N-terminal plant-type domain-containing protein</fullName>
    </recommendedName>
</protein>
<dbReference type="Gramene" id="TraesKAR2A01G0115690.1">
    <property type="protein sequence ID" value="cds.TraesKAR2A01G0115690.1"/>
    <property type="gene ID" value="TraesKAR2A01G0115690"/>
</dbReference>
<evidence type="ECO:0000256" key="7">
    <source>
        <dbReference type="ARBA" id="ARBA00038043"/>
    </source>
</evidence>
<dbReference type="Gramene" id="TraesPARA_EIv1.0_0421810.1">
    <property type="protein sequence ID" value="TraesPARA_EIv1.0_0421810.1.CDS1"/>
    <property type="gene ID" value="TraesPARA_EIv1.0_0421810"/>
</dbReference>
<comment type="subcellular location">
    <subcellularLocation>
        <location evidence="1">Cell envelope</location>
    </subcellularLocation>
</comment>
<dbReference type="Gramene" id="TraesRN2A0100380200.1">
    <property type="protein sequence ID" value="TraesRN2A0100380200.1"/>
    <property type="gene ID" value="TraesRN2A0100380200"/>
</dbReference>
<dbReference type="GeneID" id="123188210"/>
<dbReference type="OrthoDB" id="596487at2759"/>
<dbReference type="Gramene" id="TraesCS2A03G0416500.1">
    <property type="protein sequence ID" value="TraesCS2A03G0416500.1.CDS1"/>
    <property type="gene ID" value="TraesCS2A03G0416500"/>
</dbReference>
<dbReference type="Gramene" id="TraesLDM2A03G00648640.1">
    <property type="protein sequence ID" value="TraesLDM2A03G00648640.1.CDS1"/>
    <property type="gene ID" value="TraesLDM2A03G00648640"/>
</dbReference>
<evidence type="ECO:0000256" key="3">
    <source>
        <dbReference type="ARBA" id="ARBA00022692"/>
    </source>
</evidence>
<dbReference type="Gramene" id="TraesROB_scaffold_108088_01G000200.1">
    <property type="protein sequence ID" value="TraesROB_scaffold_108088_01G000200.1"/>
    <property type="gene ID" value="TraesROB_scaffold_108088_01G000200"/>
</dbReference>
<accession>A0A3B6AVW9</accession>
<dbReference type="Gramene" id="TraesCAD_scaffold_100158_01G000200.1">
    <property type="protein sequence ID" value="TraesCAD_scaffold_100158_01G000200.1"/>
    <property type="gene ID" value="TraesCAD_scaffold_100158_01G000200"/>
</dbReference>
<dbReference type="Gramene" id="TraesJAG2A03G00644890.1">
    <property type="protein sequence ID" value="TraesJAG2A03G00644890.1.CDS1"/>
    <property type="gene ID" value="TraesJAG2A03G00644890"/>
</dbReference>
<dbReference type="RefSeq" id="XP_044456182.1">
    <property type="nucleotide sequence ID" value="XM_044600247.1"/>
</dbReference>
<dbReference type="PANTHER" id="PTHR48059">
    <property type="entry name" value="POLYGALACTURONASE INHIBITOR 1"/>
    <property type="match status" value="1"/>
</dbReference>
<feature type="domain" description="Leucine-rich repeat-containing N-terminal plant-type" evidence="9">
    <location>
        <begin position="31"/>
        <end position="69"/>
    </location>
</feature>
<dbReference type="Gramene" id="TraesSTA2A03G00644180.1">
    <property type="protein sequence ID" value="TraesSTA2A03G00644180.1.CDS1"/>
    <property type="gene ID" value="TraesSTA2A03G00644180"/>
</dbReference>
<feature type="signal peptide" evidence="8">
    <location>
        <begin position="1"/>
        <end position="21"/>
    </location>
</feature>
<evidence type="ECO:0000256" key="1">
    <source>
        <dbReference type="ARBA" id="ARBA00004196"/>
    </source>
</evidence>
<dbReference type="Gramene" id="TraesNOR2A03G00654630.1">
    <property type="protein sequence ID" value="TraesNOR2A03G00654630.1.CDS1"/>
    <property type="gene ID" value="TraesNOR2A03G00654630"/>
</dbReference>
<dbReference type="OMA" id="PRTDCCT"/>
<dbReference type="Gramene" id="TraesMAC2A03G00644100.1">
    <property type="protein sequence ID" value="TraesMAC2A03G00644100.1.CDS1"/>
    <property type="gene ID" value="TraesMAC2A03G00644100"/>
</dbReference>
<dbReference type="Proteomes" id="UP000019116">
    <property type="component" value="Chromosome 2A"/>
</dbReference>
<evidence type="ECO:0000259" key="9">
    <source>
        <dbReference type="Pfam" id="PF08263"/>
    </source>
</evidence>
<dbReference type="Pfam" id="PF00560">
    <property type="entry name" value="LRR_1"/>
    <property type="match status" value="2"/>
</dbReference>
<sequence>MASTAAFLPLLALLLVATAHCSPLLPQRCPQADRQALLRVKQALGSPATLKTWSPASADCCAWDHLTCDEAGRVNNVFIDGADDVRGQIPSALAGLTALMSLSLFRLPGLQGPIPACLTSLSKLEFLTVSHTNVSGSIPDSLARLHSLDSVDLSNNRLTGAIPNSFADMPNLRSLDLRRNQLTGRIPASLVQGQFRSLVLSYNQLTGPIPRDDAQDEINTVDLSHNQLSGDASFLFSEGRPIGKVDLSYNNLDFELSRLKFPKELTYLDLSHNRIRGTVPRSLEALSTLLTLDLSYNNLCGPLPKLHGVMRHGCKAYEHNLCHRGAPLESSCHQL</sequence>
<keyword evidence="11" id="KW-1185">Reference proteome</keyword>
<dbReference type="Gramene" id="TraesJUL2A03G00649940.1">
    <property type="protein sequence ID" value="TraesJUL2A03G00649940.1.CDS1"/>
    <property type="gene ID" value="TraesJUL2A03G00649940"/>
</dbReference>
<dbReference type="Gramene" id="TraesWEE_scaffold_106876_01G000200.1">
    <property type="protein sequence ID" value="TraesWEE_scaffold_106876_01G000200.1"/>
    <property type="gene ID" value="TraesWEE_scaffold_106876_01G000200"/>
</dbReference>
<dbReference type="SMART" id="SM00369">
    <property type="entry name" value="LRR_TYP"/>
    <property type="match status" value="2"/>
</dbReference>
<dbReference type="InterPro" id="IPR013210">
    <property type="entry name" value="LRR_N_plant-typ"/>
</dbReference>
<dbReference type="SUPFAM" id="SSF52058">
    <property type="entry name" value="L domain-like"/>
    <property type="match status" value="1"/>
</dbReference>
<dbReference type="STRING" id="4565.A0A3B6AVW9"/>
<keyword evidence="3" id="KW-0812">Transmembrane</keyword>
<proteinExistence type="inferred from homology"/>
<name>A0A3B6AVW9_WHEAT</name>
<evidence type="ECO:0000256" key="6">
    <source>
        <dbReference type="ARBA" id="ARBA00023136"/>
    </source>
</evidence>
<evidence type="ECO:0000313" key="11">
    <source>
        <dbReference type="Proteomes" id="UP000019116"/>
    </source>
</evidence>
<dbReference type="Gene3D" id="3.80.10.10">
    <property type="entry name" value="Ribonuclease Inhibitor"/>
    <property type="match status" value="1"/>
</dbReference>
<evidence type="ECO:0000256" key="2">
    <source>
        <dbReference type="ARBA" id="ARBA00022614"/>
    </source>
</evidence>
<keyword evidence="5" id="KW-1133">Transmembrane helix</keyword>
<keyword evidence="8" id="KW-0732">Signal</keyword>
<dbReference type="PaxDb" id="4565-Traes_2AS_28CFE9EB7.2"/>
<feature type="chain" id="PRO_5043171147" description="Leucine-rich repeat-containing N-terminal plant-type domain-containing protein" evidence="8">
    <location>
        <begin position="22"/>
        <end position="335"/>
    </location>
</feature>
<comment type="similarity">
    <text evidence="7">Belongs to the polygalacturonase-inhibiting protein family.</text>
</comment>